<evidence type="ECO:0000256" key="3">
    <source>
        <dbReference type="SAM" id="Phobius"/>
    </source>
</evidence>
<comment type="similarity">
    <text evidence="1">Belongs to the sel-1 family.</text>
</comment>
<reference evidence="4 5" key="2">
    <citation type="submission" date="2016-08" db="EMBL/GenBank/DDBJ databases">
        <title>Pervasive Adenine N6-methylation of Active Genes in Fungi.</title>
        <authorList>
            <consortium name="DOE Joint Genome Institute"/>
            <person name="Mondo S.J."/>
            <person name="Dannebaum R.O."/>
            <person name="Kuo R.C."/>
            <person name="Labutti K."/>
            <person name="Haridas S."/>
            <person name="Kuo A."/>
            <person name="Salamov A."/>
            <person name="Ahrendt S.R."/>
            <person name="Lipzen A."/>
            <person name="Sullivan W."/>
            <person name="Andreopoulos W.B."/>
            <person name="Clum A."/>
            <person name="Lindquist E."/>
            <person name="Daum C."/>
            <person name="Ramamoorthy G.K."/>
            <person name="Gryganskyi A."/>
            <person name="Culley D."/>
            <person name="Magnuson J.K."/>
            <person name="James T.Y."/>
            <person name="O'Malley M.A."/>
            <person name="Stajich J.E."/>
            <person name="Spatafora J.W."/>
            <person name="Visel A."/>
            <person name="Grigoriev I.V."/>
        </authorList>
    </citation>
    <scope>NUCLEOTIDE SEQUENCE [LARGE SCALE GENOMIC DNA]</scope>
    <source>
        <strain evidence="4 5">S4</strain>
    </source>
</reference>
<dbReference type="InterPro" id="IPR011990">
    <property type="entry name" value="TPR-like_helical_dom_sf"/>
</dbReference>
<keyword evidence="3" id="KW-0472">Membrane</keyword>
<evidence type="ECO:0000256" key="2">
    <source>
        <dbReference type="SAM" id="MobiDB-lite"/>
    </source>
</evidence>
<feature type="compositionally biased region" description="Acidic residues" evidence="2">
    <location>
        <begin position="627"/>
        <end position="643"/>
    </location>
</feature>
<sequence>MKFLSIYKCIFVAISAFNLSYGLKDNTKDLLNESESIYKSTLEILYSFPNVTYHDSRTFLQKKLHRYPGALEYLSLNNINKTYKDDTIDIILDKSKMDSLPIIKPKDSIKDKKLKVHRTLEYLGIKNKYSKALLKLADIYFFGYYNYKQNIDKAFQYYLFLANEFADPQAQQKIGFIYSIGLGSTQRDQAKALLYLSFASMNNDISAQMALGYRYLFGIGTERNCDESVWYYRKIADEMVKIQQSGPPLGRLLPKPKISVYEENGGIFGKGASISIGRPIDEVNRSSDISEIELLQLYQYIEENEKHNPSKQVLIALHYYQGNPPVEKDYKRALKIFKVAARHLPEEILKSNSIELTDKDIESLPQNNKIRAASKAAAFIGQMYWRGEGVEPNDVEARIWYQRSAKFGYTAAINALGVMYQYGYGQLKQDEDMAIKYFIAASNKGNPDAQTNLGGILIESSAVENKLSAFNLFQQASKTGNIVASYKLASIYLSGELIPEQCVFAASLYKTIAERASYYDHLFEEAKLDIRNQNYNTALLKYILLSEQGYETAQSNAAYLIDEGLASINSIFYNDPNPYSIALIYWKRSANQMNVDSRVKVGDYYFYGLGTDEFEEEVVTESSSDSSSDDDEDNDDDENEEKDDTDKKNEKRIKEEKPEIDETSRHEIKNSMIRFSQKLAGCLYGKQGKPDYSVAFNYYQAAADNEKSTLAMWNLAFMYEYGIGVKKDLFLAKRYYDRSLEINPYASFPINLALTKLNIKVYIHNLKCSLTHREDEYIIFKEDKEGTDNKINFDDGDDETSKSINERIKSNFKNKDDHIKEPTLREKILNSLELDNESKHFFTEFLLKFLIGYGIGYIIYAIIHYYQNRRFPNIRFSILIIYIFVLSTVVGNLLSEAQEELQIRLRNARNAQ</sequence>
<dbReference type="PANTHER" id="PTHR11102:SF147">
    <property type="entry name" value="SEL1L ADAPTOR SUBUNIT OF ERAD E3 UBIQUITIN LIGASE"/>
    <property type="match status" value="1"/>
</dbReference>
<dbReference type="OrthoDB" id="27934at2759"/>
<name>A0A1Y1XM52_9FUNG</name>
<evidence type="ECO:0000313" key="5">
    <source>
        <dbReference type="Proteomes" id="UP000193944"/>
    </source>
</evidence>
<dbReference type="GO" id="GO:0036503">
    <property type="term" value="P:ERAD pathway"/>
    <property type="evidence" value="ECO:0007669"/>
    <property type="project" value="TreeGrafter"/>
</dbReference>
<feature type="transmembrane region" description="Helical" evidence="3">
    <location>
        <begin position="878"/>
        <end position="895"/>
    </location>
</feature>
<keyword evidence="3" id="KW-1133">Transmembrane helix</keyword>
<organism evidence="4 5">
    <name type="scientific">Anaeromyces robustus</name>
    <dbReference type="NCBI Taxonomy" id="1754192"/>
    <lineage>
        <taxon>Eukaryota</taxon>
        <taxon>Fungi</taxon>
        <taxon>Fungi incertae sedis</taxon>
        <taxon>Chytridiomycota</taxon>
        <taxon>Chytridiomycota incertae sedis</taxon>
        <taxon>Neocallimastigomycetes</taxon>
        <taxon>Neocallimastigales</taxon>
        <taxon>Neocallimastigaceae</taxon>
        <taxon>Anaeromyces</taxon>
    </lineage>
</organism>
<reference evidence="4 5" key="1">
    <citation type="submission" date="2016-08" db="EMBL/GenBank/DDBJ databases">
        <title>A Parts List for Fungal Cellulosomes Revealed by Comparative Genomics.</title>
        <authorList>
            <consortium name="DOE Joint Genome Institute"/>
            <person name="Haitjema C.H."/>
            <person name="Gilmore S.P."/>
            <person name="Henske J.K."/>
            <person name="Solomon K.V."/>
            <person name="De Groot R."/>
            <person name="Kuo A."/>
            <person name="Mondo S.J."/>
            <person name="Salamov A.A."/>
            <person name="Labutti K."/>
            <person name="Zhao Z."/>
            <person name="Chiniquy J."/>
            <person name="Barry K."/>
            <person name="Brewer H.M."/>
            <person name="Purvine S.O."/>
            <person name="Wright A.T."/>
            <person name="Boxma B."/>
            <person name="Van Alen T."/>
            <person name="Hackstein J.H."/>
            <person name="Baker S.E."/>
            <person name="Grigoriev I.V."/>
            <person name="O'Malley M.A."/>
        </authorList>
    </citation>
    <scope>NUCLEOTIDE SEQUENCE [LARGE SCALE GENOMIC DNA]</scope>
    <source>
        <strain evidence="4 5">S4</strain>
    </source>
</reference>
<dbReference type="EMBL" id="MCFG01000021">
    <property type="protein sequence ID" value="ORX86424.1"/>
    <property type="molecule type" value="Genomic_DNA"/>
</dbReference>
<keyword evidence="3" id="KW-0812">Transmembrane</keyword>
<proteinExistence type="inferred from homology"/>
<dbReference type="InterPro" id="IPR050767">
    <property type="entry name" value="Sel1_AlgK"/>
</dbReference>
<comment type="caution">
    <text evidence="4">The sequence shown here is derived from an EMBL/GenBank/DDBJ whole genome shotgun (WGS) entry which is preliminary data.</text>
</comment>
<dbReference type="Proteomes" id="UP000193944">
    <property type="component" value="Unassembled WGS sequence"/>
</dbReference>
<evidence type="ECO:0000313" key="4">
    <source>
        <dbReference type="EMBL" id="ORX86424.1"/>
    </source>
</evidence>
<dbReference type="PANTHER" id="PTHR11102">
    <property type="entry name" value="SEL-1-LIKE PROTEIN"/>
    <property type="match status" value="1"/>
</dbReference>
<gene>
    <name evidence="4" type="ORF">BCR32DRAFT_216206</name>
</gene>
<feature type="compositionally biased region" description="Basic and acidic residues" evidence="2">
    <location>
        <begin position="644"/>
        <end position="666"/>
    </location>
</feature>
<dbReference type="STRING" id="1754192.A0A1Y1XM52"/>
<accession>A0A1Y1XM52</accession>
<dbReference type="SUPFAM" id="SSF81901">
    <property type="entry name" value="HCP-like"/>
    <property type="match status" value="3"/>
</dbReference>
<feature type="region of interest" description="Disordered" evidence="2">
    <location>
        <begin position="617"/>
        <end position="666"/>
    </location>
</feature>
<dbReference type="Pfam" id="PF08238">
    <property type="entry name" value="Sel1"/>
    <property type="match status" value="10"/>
</dbReference>
<dbReference type="Gene3D" id="1.25.40.10">
    <property type="entry name" value="Tetratricopeptide repeat domain"/>
    <property type="match status" value="4"/>
</dbReference>
<dbReference type="SMART" id="SM00671">
    <property type="entry name" value="SEL1"/>
    <property type="match status" value="10"/>
</dbReference>
<evidence type="ECO:0000256" key="1">
    <source>
        <dbReference type="ARBA" id="ARBA00038101"/>
    </source>
</evidence>
<dbReference type="AlphaFoldDB" id="A0A1Y1XM52"/>
<dbReference type="InterPro" id="IPR006597">
    <property type="entry name" value="Sel1-like"/>
</dbReference>
<dbReference type="GO" id="GO:0005789">
    <property type="term" value="C:endoplasmic reticulum membrane"/>
    <property type="evidence" value="ECO:0007669"/>
    <property type="project" value="TreeGrafter"/>
</dbReference>
<protein>
    <submittedName>
        <fullName evidence="4">HCP-like protein</fullName>
    </submittedName>
</protein>
<feature type="transmembrane region" description="Helical" evidence="3">
    <location>
        <begin position="845"/>
        <end position="866"/>
    </location>
</feature>
<keyword evidence="5" id="KW-1185">Reference proteome</keyword>